<sequence length="76" mass="8623">MPHSKRDVSAANFSLHEAHCMRFLAICPECNEPIALKEMEKHQEEEHKQVRVFATVLTGKYTILCSIALSRDGPEV</sequence>
<evidence type="ECO:0000313" key="1">
    <source>
        <dbReference type="Ensembl" id="ENSCABP00000015657.1"/>
    </source>
</evidence>
<evidence type="ECO:0000313" key="2">
    <source>
        <dbReference type="Proteomes" id="UP000694404"/>
    </source>
</evidence>
<dbReference type="OMA" id="NDMKSHQ"/>
<reference evidence="1" key="2">
    <citation type="submission" date="2025-09" db="UniProtKB">
        <authorList>
            <consortium name="Ensembl"/>
        </authorList>
    </citation>
    <scope>IDENTIFICATION</scope>
</reference>
<dbReference type="InterPro" id="IPR051986">
    <property type="entry name" value="Innate_Immune_Apopt_Reg"/>
</dbReference>
<proteinExistence type="predicted"/>
<dbReference type="GeneTree" id="ENSGT00940000174364"/>
<dbReference type="InterPro" id="IPR013083">
    <property type="entry name" value="Znf_RING/FYVE/PHD"/>
</dbReference>
<dbReference type="Proteomes" id="UP000694404">
    <property type="component" value="Unplaced"/>
</dbReference>
<name>A0A8C0H2R4_CHEAB</name>
<dbReference type="Gene3D" id="3.30.40.10">
    <property type="entry name" value="Zinc/RING finger domain, C3HC4 (zinc finger)"/>
    <property type="match status" value="1"/>
</dbReference>
<protein>
    <submittedName>
        <fullName evidence="1">Uncharacterized protein</fullName>
    </submittedName>
</protein>
<organism evidence="1 2">
    <name type="scientific">Chelonoidis abingdonii</name>
    <name type="common">Abingdon island giant tortoise</name>
    <name type="synonym">Testudo abingdonii</name>
    <dbReference type="NCBI Taxonomy" id="106734"/>
    <lineage>
        <taxon>Eukaryota</taxon>
        <taxon>Metazoa</taxon>
        <taxon>Chordata</taxon>
        <taxon>Craniata</taxon>
        <taxon>Vertebrata</taxon>
        <taxon>Euteleostomi</taxon>
        <taxon>Archelosauria</taxon>
        <taxon>Testudinata</taxon>
        <taxon>Testudines</taxon>
        <taxon>Cryptodira</taxon>
        <taxon>Durocryptodira</taxon>
        <taxon>Testudinoidea</taxon>
        <taxon>Testudinidae</taxon>
        <taxon>Chelonoidis</taxon>
    </lineage>
</organism>
<keyword evidence="2" id="KW-1185">Reference proteome</keyword>
<dbReference type="PANTHER" id="PTHR16295">
    <property type="entry name" value="TRAF-TYPE ZINC FINGER PROTEIN-RELATED"/>
    <property type="match status" value="1"/>
</dbReference>
<dbReference type="PANTHER" id="PTHR16295:SF17">
    <property type="entry name" value="XIAP-ASSOCIATED FACTOR 1"/>
    <property type="match status" value="1"/>
</dbReference>
<dbReference type="Ensembl" id="ENSCABT00000017185.1">
    <property type="protein sequence ID" value="ENSCABP00000015657.1"/>
    <property type="gene ID" value="ENSCABG00000011697.1"/>
</dbReference>
<dbReference type="GO" id="GO:0005739">
    <property type="term" value="C:mitochondrion"/>
    <property type="evidence" value="ECO:0007669"/>
    <property type="project" value="TreeGrafter"/>
</dbReference>
<accession>A0A8C0H2R4</accession>
<reference evidence="1" key="1">
    <citation type="submission" date="2025-08" db="UniProtKB">
        <authorList>
            <consortium name="Ensembl"/>
        </authorList>
    </citation>
    <scope>IDENTIFICATION</scope>
</reference>
<dbReference type="AlphaFoldDB" id="A0A8C0H2R4"/>
<dbReference type="SUPFAM" id="SSF49599">
    <property type="entry name" value="TRAF domain-like"/>
    <property type="match status" value="1"/>
</dbReference>